<organism evidence="2 3">
    <name type="scientific">Linum tenue</name>
    <dbReference type="NCBI Taxonomy" id="586396"/>
    <lineage>
        <taxon>Eukaryota</taxon>
        <taxon>Viridiplantae</taxon>
        <taxon>Streptophyta</taxon>
        <taxon>Embryophyta</taxon>
        <taxon>Tracheophyta</taxon>
        <taxon>Spermatophyta</taxon>
        <taxon>Magnoliopsida</taxon>
        <taxon>eudicotyledons</taxon>
        <taxon>Gunneridae</taxon>
        <taxon>Pentapetalae</taxon>
        <taxon>rosids</taxon>
        <taxon>fabids</taxon>
        <taxon>Malpighiales</taxon>
        <taxon>Linaceae</taxon>
        <taxon>Linum</taxon>
    </lineage>
</organism>
<accession>A0AAV0HAQ4</accession>
<dbReference type="EMBL" id="CAMGYJ010000002">
    <property type="protein sequence ID" value="CAI0382287.1"/>
    <property type="molecule type" value="Genomic_DNA"/>
</dbReference>
<evidence type="ECO:0000313" key="3">
    <source>
        <dbReference type="Proteomes" id="UP001154282"/>
    </source>
</evidence>
<dbReference type="AlphaFoldDB" id="A0AAV0HAQ4"/>
<feature type="compositionally biased region" description="Low complexity" evidence="1">
    <location>
        <begin position="21"/>
        <end position="38"/>
    </location>
</feature>
<comment type="caution">
    <text evidence="2">The sequence shown here is derived from an EMBL/GenBank/DDBJ whole genome shotgun (WGS) entry which is preliminary data.</text>
</comment>
<feature type="non-terminal residue" evidence="2">
    <location>
        <position position="52"/>
    </location>
</feature>
<reference evidence="2" key="1">
    <citation type="submission" date="2022-08" db="EMBL/GenBank/DDBJ databases">
        <authorList>
            <person name="Gutierrez-Valencia J."/>
        </authorList>
    </citation>
    <scope>NUCLEOTIDE SEQUENCE</scope>
</reference>
<feature type="region of interest" description="Disordered" evidence="1">
    <location>
        <begin position="7"/>
        <end position="52"/>
    </location>
</feature>
<sequence>MAAAQVRLSAFRASTSATGRPSASATSSFPSPPSKTTANSFVAFSPYGPQLC</sequence>
<keyword evidence="3" id="KW-1185">Reference proteome</keyword>
<proteinExistence type="predicted"/>
<evidence type="ECO:0000313" key="2">
    <source>
        <dbReference type="EMBL" id="CAI0382287.1"/>
    </source>
</evidence>
<evidence type="ECO:0000256" key="1">
    <source>
        <dbReference type="SAM" id="MobiDB-lite"/>
    </source>
</evidence>
<protein>
    <submittedName>
        <fullName evidence="2">Uncharacterized protein</fullName>
    </submittedName>
</protein>
<gene>
    <name evidence="2" type="ORF">LITE_LOCUS3507</name>
</gene>
<name>A0AAV0HAQ4_9ROSI</name>
<dbReference type="Proteomes" id="UP001154282">
    <property type="component" value="Unassembled WGS sequence"/>
</dbReference>